<comment type="caution">
    <text evidence="3">The sequence shown here is derived from an EMBL/GenBank/DDBJ whole genome shotgun (WGS) entry which is preliminary data.</text>
</comment>
<accession>A0A550CQF4</accession>
<dbReference type="AlphaFoldDB" id="A0A550CQF4"/>
<dbReference type="OrthoDB" id="2608976at2759"/>
<keyword evidence="2" id="KW-0732">Signal</keyword>
<proteinExistence type="predicted"/>
<gene>
    <name evidence="3" type="ORF">BD626DRAFT_627464</name>
</gene>
<evidence type="ECO:0000313" key="4">
    <source>
        <dbReference type="Proteomes" id="UP000320762"/>
    </source>
</evidence>
<reference evidence="3 4" key="1">
    <citation type="journal article" date="2019" name="New Phytol.">
        <title>Comparative genomics reveals unique wood-decay strategies and fruiting body development in the Schizophyllaceae.</title>
        <authorList>
            <person name="Almasi E."/>
            <person name="Sahu N."/>
            <person name="Krizsan K."/>
            <person name="Balint B."/>
            <person name="Kovacs G.M."/>
            <person name="Kiss B."/>
            <person name="Cseklye J."/>
            <person name="Drula E."/>
            <person name="Henrissat B."/>
            <person name="Nagy I."/>
            <person name="Chovatia M."/>
            <person name="Adam C."/>
            <person name="LaButti K."/>
            <person name="Lipzen A."/>
            <person name="Riley R."/>
            <person name="Grigoriev I.V."/>
            <person name="Nagy L.G."/>
        </authorList>
    </citation>
    <scope>NUCLEOTIDE SEQUENCE [LARGE SCALE GENOMIC DNA]</scope>
    <source>
        <strain evidence="3 4">NL-1724</strain>
    </source>
</reference>
<feature type="region of interest" description="Disordered" evidence="1">
    <location>
        <begin position="59"/>
        <end position="88"/>
    </location>
</feature>
<dbReference type="Proteomes" id="UP000320762">
    <property type="component" value="Unassembled WGS sequence"/>
</dbReference>
<protein>
    <submittedName>
        <fullName evidence="3">Uncharacterized protein</fullName>
    </submittedName>
</protein>
<keyword evidence="4" id="KW-1185">Reference proteome</keyword>
<feature type="compositionally biased region" description="Low complexity" evidence="1">
    <location>
        <begin position="76"/>
        <end position="88"/>
    </location>
</feature>
<evidence type="ECO:0000256" key="1">
    <source>
        <dbReference type="SAM" id="MobiDB-lite"/>
    </source>
</evidence>
<sequence>MSAEAEGGICGSLIAICAISTCLAWCNLTPAGAHCCANNKQSGCCGSCFNSTFDEDSWDKEAQKEEMRRAEREAAKQQPQPTQPMSTP</sequence>
<feature type="compositionally biased region" description="Basic and acidic residues" evidence="1">
    <location>
        <begin position="59"/>
        <end position="75"/>
    </location>
</feature>
<name>A0A550CQF4_9AGAR</name>
<feature type="signal peptide" evidence="2">
    <location>
        <begin position="1"/>
        <end position="24"/>
    </location>
</feature>
<feature type="chain" id="PRO_5022077165" evidence="2">
    <location>
        <begin position="25"/>
        <end position="88"/>
    </location>
</feature>
<evidence type="ECO:0000256" key="2">
    <source>
        <dbReference type="SAM" id="SignalP"/>
    </source>
</evidence>
<evidence type="ECO:0000313" key="3">
    <source>
        <dbReference type="EMBL" id="TRM67026.1"/>
    </source>
</evidence>
<organism evidence="3 4">
    <name type="scientific">Schizophyllum amplum</name>
    <dbReference type="NCBI Taxonomy" id="97359"/>
    <lineage>
        <taxon>Eukaryota</taxon>
        <taxon>Fungi</taxon>
        <taxon>Dikarya</taxon>
        <taxon>Basidiomycota</taxon>
        <taxon>Agaricomycotina</taxon>
        <taxon>Agaricomycetes</taxon>
        <taxon>Agaricomycetidae</taxon>
        <taxon>Agaricales</taxon>
        <taxon>Schizophyllaceae</taxon>
        <taxon>Schizophyllum</taxon>
    </lineage>
</organism>
<dbReference type="EMBL" id="VDMD01000003">
    <property type="protein sequence ID" value="TRM67026.1"/>
    <property type="molecule type" value="Genomic_DNA"/>
</dbReference>